<dbReference type="KEGG" id="vgo:GJW-30_1_03659"/>
<keyword evidence="1" id="KW-0812">Transmembrane</keyword>
<dbReference type="RefSeq" id="WP_096357842.1">
    <property type="nucleotide sequence ID" value="NZ_AP014946.1"/>
</dbReference>
<name>A0A0S3PYU3_9BRAD</name>
<reference evidence="2 3" key="1">
    <citation type="submission" date="2015-08" db="EMBL/GenBank/DDBJ databases">
        <title>Investigation of the bacterial diversity of lava forest soil.</title>
        <authorList>
            <person name="Lee J.S."/>
        </authorList>
    </citation>
    <scope>NUCLEOTIDE SEQUENCE [LARGE SCALE GENOMIC DNA]</scope>
    <source>
        <strain evidence="2 3">GJW-30</strain>
    </source>
</reference>
<sequence>MSMEPQKEEPPPERTAQILRFERKKKAEPKAAAQSPLAGLGKFAKTNQPDDFAHRQKTNAAAVLVLMLLVVGGVWLAIKLSELRKSQDCVMAGRRDCAQQISTPTIYR</sequence>
<dbReference type="AlphaFoldDB" id="A0A0S3PYU3"/>
<protein>
    <submittedName>
        <fullName evidence="2">Uncharacterized protein</fullName>
    </submittedName>
</protein>
<dbReference type="Proteomes" id="UP000236884">
    <property type="component" value="Chromosome"/>
</dbReference>
<dbReference type="OrthoDB" id="8254787at2"/>
<organism evidence="2 3">
    <name type="scientific">Variibacter gotjawalensis</name>
    <dbReference type="NCBI Taxonomy" id="1333996"/>
    <lineage>
        <taxon>Bacteria</taxon>
        <taxon>Pseudomonadati</taxon>
        <taxon>Pseudomonadota</taxon>
        <taxon>Alphaproteobacteria</taxon>
        <taxon>Hyphomicrobiales</taxon>
        <taxon>Nitrobacteraceae</taxon>
        <taxon>Variibacter</taxon>
    </lineage>
</organism>
<keyword evidence="1" id="KW-1133">Transmembrane helix</keyword>
<evidence type="ECO:0000313" key="2">
    <source>
        <dbReference type="EMBL" id="BAT61103.1"/>
    </source>
</evidence>
<evidence type="ECO:0000256" key="1">
    <source>
        <dbReference type="SAM" id="Phobius"/>
    </source>
</evidence>
<evidence type="ECO:0000313" key="3">
    <source>
        <dbReference type="Proteomes" id="UP000236884"/>
    </source>
</evidence>
<proteinExistence type="predicted"/>
<gene>
    <name evidence="2" type="ORF">GJW-30_1_03659</name>
</gene>
<keyword evidence="1" id="KW-0472">Membrane</keyword>
<keyword evidence="3" id="KW-1185">Reference proteome</keyword>
<feature type="transmembrane region" description="Helical" evidence="1">
    <location>
        <begin position="60"/>
        <end position="78"/>
    </location>
</feature>
<accession>A0A0S3PYU3</accession>
<dbReference type="EMBL" id="AP014946">
    <property type="protein sequence ID" value="BAT61103.1"/>
    <property type="molecule type" value="Genomic_DNA"/>
</dbReference>